<keyword evidence="5 7" id="KW-0687">Ribonucleoprotein</keyword>
<comment type="caution">
    <text evidence="8">The sequence shown here is derived from an EMBL/GenBank/DDBJ whole genome shotgun (WGS) entry which is preliminary data.</text>
</comment>
<dbReference type="FunFam" id="3.30.420.100:FF:000001">
    <property type="entry name" value="50S ribosomal protein L18"/>
    <property type="match status" value="1"/>
</dbReference>
<evidence type="ECO:0000313" key="9">
    <source>
        <dbReference type="Proteomes" id="UP000239322"/>
    </source>
</evidence>
<dbReference type="Proteomes" id="UP000239322">
    <property type="component" value="Unassembled WGS sequence"/>
</dbReference>
<comment type="function">
    <text evidence="7">This is one of the proteins that bind and probably mediate the attachment of the 5S RNA into the large ribosomal subunit, where it forms part of the central protuberance.</text>
</comment>
<dbReference type="CDD" id="cd00432">
    <property type="entry name" value="Ribosomal_L18_L5e"/>
    <property type="match status" value="1"/>
</dbReference>
<name>A0A2S9PYR3_9ACTN</name>
<dbReference type="GO" id="GO:0008097">
    <property type="term" value="F:5S rRNA binding"/>
    <property type="evidence" value="ECO:0007669"/>
    <property type="project" value="TreeGrafter"/>
</dbReference>
<gene>
    <name evidence="7" type="primary">rplR</name>
    <name evidence="8" type="ORF">C6N75_08850</name>
</gene>
<dbReference type="InterPro" id="IPR005484">
    <property type="entry name" value="Ribosomal_uL18_bac/plant/anim"/>
</dbReference>
<dbReference type="PANTHER" id="PTHR12899">
    <property type="entry name" value="39S RIBOSOMAL PROTEIN L18, MITOCHONDRIAL"/>
    <property type="match status" value="1"/>
</dbReference>
<dbReference type="GO" id="GO:0006412">
    <property type="term" value="P:translation"/>
    <property type="evidence" value="ECO:0007669"/>
    <property type="project" value="UniProtKB-UniRule"/>
</dbReference>
<sequence>MAYGVKIAKGKAYKGAALKRRHIRIRKKIAGTAERPRLVVSRSNRGITAQVIDDLKGHTVASASTLDASIRGGEGDKSAKAKQVGQLVAERAKAAGVEAVVFDRGGNQYAGRIAALADAAREAGLKF</sequence>
<dbReference type="OrthoDB" id="9810939at2"/>
<dbReference type="Pfam" id="PF00861">
    <property type="entry name" value="Ribosomal_L18p"/>
    <property type="match status" value="1"/>
</dbReference>
<evidence type="ECO:0000256" key="4">
    <source>
        <dbReference type="ARBA" id="ARBA00022980"/>
    </source>
</evidence>
<evidence type="ECO:0000256" key="7">
    <source>
        <dbReference type="HAMAP-Rule" id="MF_01337"/>
    </source>
</evidence>
<dbReference type="NCBIfam" id="TIGR00060">
    <property type="entry name" value="L18_bact"/>
    <property type="match status" value="1"/>
</dbReference>
<evidence type="ECO:0000256" key="2">
    <source>
        <dbReference type="ARBA" id="ARBA00022730"/>
    </source>
</evidence>
<dbReference type="GO" id="GO:0022625">
    <property type="term" value="C:cytosolic large ribosomal subunit"/>
    <property type="evidence" value="ECO:0007669"/>
    <property type="project" value="TreeGrafter"/>
</dbReference>
<organism evidence="8 9">
    <name type="scientific">Streptomyces solincola</name>
    <dbReference type="NCBI Taxonomy" id="2100817"/>
    <lineage>
        <taxon>Bacteria</taxon>
        <taxon>Bacillati</taxon>
        <taxon>Actinomycetota</taxon>
        <taxon>Actinomycetes</taxon>
        <taxon>Kitasatosporales</taxon>
        <taxon>Streptomycetaceae</taxon>
        <taxon>Streptomyces</taxon>
    </lineage>
</organism>
<evidence type="ECO:0000256" key="1">
    <source>
        <dbReference type="ARBA" id="ARBA00007116"/>
    </source>
</evidence>
<evidence type="ECO:0000256" key="5">
    <source>
        <dbReference type="ARBA" id="ARBA00023274"/>
    </source>
</evidence>
<protein>
    <recommendedName>
        <fullName evidence="6 7">Large ribosomal subunit protein uL18</fullName>
    </recommendedName>
</protein>
<dbReference type="SUPFAM" id="SSF53137">
    <property type="entry name" value="Translational machinery components"/>
    <property type="match status" value="1"/>
</dbReference>
<dbReference type="RefSeq" id="WP_105868307.1">
    <property type="nucleotide sequence ID" value="NZ_PVLV01000111.1"/>
</dbReference>
<dbReference type="HAMAP" id="MF_01337_B">
    <property type="entry name" value="Ribosomal_uL18_B"/>
    <property type="match status" value="1"/>
</dbReference>
<comment type="similarity">
    <text evidence="1 7">Belongs to the universal ribosomal protein uL18 family.</text>
</comment>
<proteinExistence type="inferred from homology"/>
<dbReference type="PANTHER" id="PTHR12899:SF3">
    <property type="entry name" value="LARGE RIBOSOMAL SUBUNIT PROTEIN UL18M"/>
    <property type="match status" value="1"/>
</dbReference>
<dbReference type="InterPro" id="IPR057268">
    <property type="entry name" value="Ribosomal_L18"/>
</dbReference>
<evidence type="ECO:0000256" key="6">
    <source>
        <dbReference type="ARBA" id="ARBA00035197"/>
    </source>
</evidence>
<dbReference type="Gene3D" id="3.30.420.100">
    <property type="match status" value="1"/>
</dbReference>
<reference evidence="8 9" key="1">
    <citation type="submission" date="2018-03" db="EMBL/GenBank/DDBJ databases">
        <title>Novel Streptomyces sp. from soil.</title>
        <authorList>
            <person name="Tan G.Y.A."/>
            <person name="Lee Z.Y."/>
        </authorList>
    </citation>
    <scope>NUCLEOTIDE SEQUENCE [LARGE SCALE GENOMIC DNA]</scope>
    <source>
        <strain evidence="8 9">ST5x</strain>
    </source>
</reference>
<comment type="subunit">
    <text evidence="7">Part of the 50S ribosomal subunit; part of the 5S rRNA/L5/L18/L25 subcomplex. Contacts the 5S and 23S rRNAs.</text>
</comment>
<dbReference type="EMBL" id="PVLV01000111">
    <property type="protein sequence ID" value="PRH79559.1"/>
    <property type="molecule type" value="Genomic_DNA"/>
</dbReference>
<accession>A0A2S9PYR3</accession>
<dbReference type="InterPro" id="IPR004389">
    <property type="entry name" value="Ribosomal_uL18_bac-type"/>
</dbReference>
<keyword evidence="2 7" id="KW-0699">rRNA-binding</keyword>
<keyword evidence="4 7" id="KW-0689">Ribosomal protein</keyword>
<evidence type="ECO:0000313" key="8">
    <source>
        <dbReference type="EMBL" id="PRH79559.1"/>
    </source>
</evidence>
<evidence type="ECO:0000256" key="3">
    <source>
        <dbReference type="ARBA" id="ARBA00022884"/>
    </source>
</evidence>
<keyword evidence="9" id="KW-1185">Reference proteome</keyword>
<dbReference type="AlphaFoldDB" id="A0A2S9PYR3"/>
<keyword evidence="3 7" id="KW-0694">RNA-binding</keyword>
<dbReference type="GO" id="GO:0003735">
    <property type="term" value="F:structural constituent of ribosome"/>
    <property type="evidence" value="ECO:0007669"/>
    <property type="project" value="InterPro"/>
</dbReference>